<dbReference type="EMBL" id="MNPV01000008">
    <property type="protein sequence ID" value="ONH41668.1"/>
    <property type="molecule type" value="Genomic_DNA"/>
</dbReference>
<keyword evidence="2" id="KW-1185">Reference proteome</keyword>
<gene>
    <name evidence="1" type="ORF">BLL37_26310</name>
</gene>
<reference evidence="1 2" key="1">
    <citation type="submission" date="2016-10" db="EMBL/GenBank/DDBJ databases">
        <title>Pseudomonas lactis sp. nov. and Pseudomonas paralactis sp. nov., isolated from bovine raw milk.</title>
        <authorList>
            <person name="Von Neubeck M."/>
            <person name="Huptas C."/>
            <person name="Glueck C."/>
            <person name="Krewinkel M."/>
            <person name="Stoeckel M."/>
            <person name="Stressler T."/>
            <person name="Fischer L."/>
            <person name="Hinrichs J."/>
            <person name="Scherer S."/>
            <person name="Wenning M."/>
        </authorList>
    </citation>
    <scope>NUCLEOTIDE SEQUENCE [LARGE SCALE GENOMIC DNA]</scope>
    <source>
        <strain evidence="1 2">DSM 18862</strain>
    </source>
</reference>
<sequence length="118" mass="12428">MSQAFSGLFLGTADTGLLLFLLAPQNLQLPDIPLGIGRQTALLRAPGFQGLQAQYLALMLAEQTSTLPGLFLPGLLKGVLGLLDMCKQGLLGPLRFTQGALGAVCPMAAQAPQRFDFT</sequence>
<proteinExistence type="predicted"/>
<protein>
    <submittedName>
        <fullName evidence="1">Uncharacterized protein</fullName>
    </submittedName>
</protein>
<evidence type="ECO:0000313" key="2">
    <source>
        <dbReference type="Proteomes" id="UP000188559"/>
    </source>
</evidence>
<evidence type="ECO:0000313" key="1">
    <source>
        <dbReference type="EMBL" id="ONH41668.1"/>
    </source>
</evidence>
<comment type="caution">
    <text evidence="1">The sequence shown here is derived from an EMBL/GenBank/DDBJ whole genome shotgun (WGS) entry which is preliminary data.</text>
</comment>
<accession>A0A1V2J8C6</accession>
<organism evidence="1 2">
    <name type="scientific">Pseudomonas azotoformans</name>
    <dbReference type="NCBI Taxonomy" id="47878"/>
    <lineage>
        <taxon>Bacteria</taxon>
        <taxon>Pseudomonadati</taxon>
        <taxon>Pseudomonadota</taxon>
        <taxon>Gammaproteobacteria</taxon>
        <taxon>Pseudomonadales</taxon>
        <taxon>Pseudomonadaceae</taxon>
        <taxon>Pseudomonas</taxon>
    </lineage>
</organism>
<dbReference type="Proteomes" id="UP000188559">
    <property type="component" value="Unassembled WGS sequence"/>
</dbReference>
<dbReference type="AlphaFoldDB" id="A0A1V2J8C6"/>
<name>A0A1V2J8C6_PSEAZ</name>